<feature type="transmembrane region" description="Helical" evidence="8">
    <location>
        <begin position="162"/>
        <end position="179"/>
    </location>
</feature>
<evidence type="ECO:0000256" key="8">
    <source>
        <dbReference type="SAM" id="Phobius"/>
    </source>
</evidence>
<name>D6ZAI5_SEGRD</name>
<evidence type="ECO:0000259" key="9">
    <source>
        <dbReference type="Pfam" id="PF01545"/>
    </source>
</evidence>
<evidence type="ECO:0000256" key="6">
    <source>
        <dbReference type="ARBA" id="ARBA00023065"/>
    </source>
</evidence>
<evidence type="ECO:0000256" key="2">
    <source>
        <dbReference type="ARBA" id="ARBA00008873"/>
    </source>
</evidence>
<keyword evidence="3" id="KW-0813">Transport</keyword>
<feature type="transmembrane region" description="Helical" evidence="8">
    <location>
        <begin position="122"/>
        <end position="141"/>
    </location>
</feature>
<keyword evidence="6" id="KW-0406">Ion transport</keyword>
<feature type="transmembrane region" description="Helical" evidence="8">
    <location>
        <begin position="50"/>
        <end position="67"/>
    </location>
</feature>
<evidence type="ECO:0000259" key="10">
    <source>
        <dbReference type="Pfam" id="PF16916"/>
    </source>
</evidence>
<keyword evidence="7 8" id="KW-0472">Membrane</keyword>
<dbReference type="InterPro" id="IPR027470">
    <property type="entry name" value="Cation_efflux_CTD"/>
</dbReference>
<dbReference type="KEGG" id="srt:Srot_0240"/>
<dbReference type="InterPro" id="IPR058533">
    <property type="entry name" value="Cation_efflux_TM"/>
</dbReference>
<comment type="subcellular location">
    <subcellularLocation>
        <location evidence="1">Membrane</location>
        <topology evidence="1">Multi-pass membrane protein</topology>
    </subcellularLocation>
</comment>
<proteinExistence type="inferred from homology"/>
<dbReference type="HOGENOM" id="CLU_013430_0_0_11"/>
<feature type="transmembrane region" description="Helical" evidence="8">
    <location>
        <begin position="87"/>
        <end position="106"/>
    </location>
</feature>
<dbReference type="PANTHER" id="PTHR11562">
    <property type="entry name" value="CATION EFFLUX PROTEIN/ ZINC TRANSPORTER"/>
    <property type="match status" value="1"/>
</dbReference>
<dbReference type="Gene3D" id="1.20.1510.10">
    <property type="entry name" value="Cation efflux protein transmembrane domain"/>
    <property type="match status" value="1"/>
</dbReference>
<dbReference type="InterPro" id="IPR050681">
    <property type="entry name" value="CDF/SLC30A"/>
</dbReference>
<dbReference type="InterPro" id="IPR002524">
    <property type="entry name" value="Cation_efflux"/>
</dbReference>
<dbReference type="Pfam" id="PF16916">
    <property type="entry name" value="ZT_dimer"/>
    <property type="match status" value="1"/>
</dbReference>
<feature type="transmembrane region" description="Helical" evidence="8">
    <location>
        <begin position="185"/>
        <end position="203"/>
    </location>
</feature>
<keyword evidence="12" id="KW-1185">Reference proteome</keyword>
<dbReference type="OrthoDB" id="9809646at2"/>
<dbReference type="InterPro" id="IPR036837">
    <property type="entry name" value="Cation_efflux_CTD_sf"/>
</dbReference>
<dbReference type="GO" id="GO:0005886">
    <property type="term" value="C:plasma membrane"/>
    <property type="evidence" value="ECO:0007669"/>
    <property type="project" value="TreeGrafter"/>
</dbReference>
<evidence type="ECO:0000313" key="11">
    <source>
        <dbReference type="EMBL" id="ADG96727.1"/>
    </source>
</evidence>
<evidence type="ECO:0000256" key="1">
    <source>
        <dbReference type="ARBA" id="ARBA00004141"/>
    </source>
</evidence>
<dbReference type="STRING" id="640132.Srot_0240"/>
<dbReference type="SUPFAM" id="SSF161111">
    <property type="entry name" value="Cation efflux protein transmembrane domain-like"/>
    <property type="match status" value="1"/>
</dbReference>
<evidence type="ECO:0000256" key="7">
    <source>
        <dbReference type="ARBA" id="ARBA00023136"/>
    </source>
</evidence>
<dbReference type="Pfam" id="PF01545">
    <property type="entry name" value="Cation_efflux"/>
    <property type="match status" value="1"/>
</dbReference>
<dbReference type="InterPro" id="IPR027469">
    <property type="entry name" value="Cation_efflux_TMD_sf"/>
</dbReference>
<dbReference type="EMBL" id="CP001958">
    <property type="protein sequence ID" value="ADG96727.1"/>
    <property type="molecule type" value="Genomic_DNA"/>
</dbReference>
<keyword evidence="4 8" id="KW-0812">Transmembrane</keyword>
<gene>
    <name evidence="11" type="ordered locus">Srot_0240</name>
</gene>
<feature type="domain" description="Cation efflux protein transmembrane" evidence="9">
    <location>
        <begin position="20"/>
        <end position="211"/>
    </location>
</feature>
<reference evidence="11 12" key="1">
    <citation type="journal article" date="2010" name="Stand. Genomic Sci.">
        <title>Complete genome sequence of Segniliparus rotundus type strain (CDC 1076).</title>
        <authorList>
            <person name="Sikorski J."/>
            <person name="Lapidus A."/>
            <person name="Copeland A."/>
            <person name="Misra M."/>
            <person name="Glavina Del Rio T."/>
            <person name="Nolan M."/>
            <person name="Lucas S."/>
            <person name="Chen F."/>
            <person name="Tice H."/>
            <person name="Cheng J.F."/>
            <person name="Jando M."/>
            <person name="Schneider S."/>
            <person name="Bruce D."/>
            <person name="Goodwin L."/>
            <person name="Pitluck S."/>
            <person name="Liolios K."/>
            <person name="Mikhailova N."/>
            <person name="Pati A."/>
            <person name="Ivanova N."/>
            <person name="Mavromatis K."/>
            <person name="Chen A."/>
            <person name="Palaniappan K."/>
            <person name="Chertkov O."/>
            <person name="Land M."/>
            <person name="Hauser L."/>
            <person name="Chang Y.J."/>
            <person name="Jeffries C.D."/>
            <person name="Brettin T."/>
            <person name="Detter J.C."/>
            <person name="Han C."/>
            <person name="Rohde M."/>
            <person name="Goker M."/>
            <person name="Bristow J."/>
            <person name="Eisen J.A."/>
            <person name="Markowitz V."/>
            <person name="Hugenholtz P."/>
            <person name="Kyrpides N.C."/>
            <person name="Klenk H.P."/>
        </authorList>
    </citation>
    <scope>NUCLEOTIDE SEQUENCE [LARGE SCALE GENOMIC DNA]</scope>
    <source>
        <strain evidence="12">ATCC BAA-972 / CDC 1076 / CIP 108378 / DSM 44985 / JCM 13578</strain>
    </source>
</reference>
<evidence type="ECO:0000313" key="12">
    <source>
        <dbReference type="Proteomes" id="UP000002247"/>
    </source>
</evidence>
<organism evidence="11 12">
    <name type="scientific">Segniliparus rotundus (strain ATCC BAA-972 / CDC 1076 / CIP 108378 / DSM 44985 / JCM 13578)</name>
    <dbReference type="NCBI Taxonomy" id="640132"/>
    <lineage>
        <taxon>Bacteria</taxon>
        <taxon>Bacillati</taxon>
        <taxon>Actinomycetota</taxon>
        <taxon>Actinomycetes</taxon>
        <taxon>Mycobacteriales</taxon>
        <taxon>Segniliparaceae</taxon>
        <taxon>Segniliparus</taxon>
    </lineage>
</organism>
<keyword evidence="5 8" id="KW-1133">Transmembrane helix</keyword>
<feature type="domain" description="Cation efflux protein cytoplasmic" evidence="10">
    <location>
        <begin position="221"/>
        <end position="289"/>
    </location>
</feature>
<sequence length="327" mass="34816">MAHDHDHAHGVGESSDRTWLFAALCLLLLLMAAEAAAGLLSGSLALLSDAAHMLTDVASLGLAIMAVKLAARPARGAMTYGLRRVEILSAQINGATLLILGGWFAYEGVQRLLRPHQVEGKLVLVTALVGVVVNLAATMCVNKANRASLNIEGAFQHILADLYAFIATVVAGLVIWLTGFSRADALAALVVAGLMLTSGWTLVRAASRVLLEAAPNGFSPDAIGAELAALPGVVEAHDLHIWEISSGHPALSVHVLVDEDADCHERRVAIKQLLWEEHGVEHTTIQVDHFAAGEEHCHEPHGLVHRSGRDEIRVIEHTGTHGHHCRG</sequence>
<evidence type="ECO:0000256" key="3">
    <source>
        <dbReference type="ARBA" id="ARBA00022448"/>
    </source>
</evidence>
<dbReference type="Proteomes" id="UP000002247">
    <property type="component" value="Chromosome"/>
</dbReference>
<dbReference type="eggNOG" id="COG1230">
    <property type="taxonomic scope" value="Bacteria"/>
</dbReference>
<dbReference type="AlphaFoldDB" id="D6ZAI5"/>
<dbReference type="NCBIfam" id="TIGR01297">
    <property type="entry name" value="CDF"/>
    <property type="match status" value="1"/>
</dbReference>
<comment type="similarity">
    <text evidence="2">Belongs to the cation diffusion facilitator (CDF) transporter (TC 2.A.4) family. SLC30A subfamily.</text>
</comment>
<feature type="transmembrane region" description="Helical" evidence="8">
    <location>
        <begin position="20"/>
        <end position="44"/>
    </location>
</feature>
<dbReference type="SUPFAM" id="SSF160240">
    <property type="entry name" value="Cation efflux protein cytoplasmic domain-like"/>
    <property type="match status" value="1"/>
</dbReference>
<dbReference type="RefSeq" id="WP_013137183.1">
    <property type="nucleotide sequence ID" value="NC_014168.1"/>
</dbReference>
<evidence type="ECO:0000256" key="4">
    <source>
        <dbReference type="ARBA" id="ARBA00022692"/>
    </source>
</evidence>
<dbReference type="PANTHER" id="PTHR11562:SF17">
    <property type="entry name" value="RE54080P-RELATED"/>
    <property type="match status" value="1"/>
</dbReference>
<dbReference type="GO" id="GO:0005385">
    <property type="term" value="F:zinc ion transmembrane transporter activity"/>
    <property type="evidence" value="ECO:0007669"/>
    <property type="project" value="TreeGrafter"/>
</dbReference>
<evidence type="ECO:0000256" key="5">
    <source>
        <dbReference type="ARBA" id="ARBA00022989"/>
    </source>
</evidence>
<accession>D6ZAI5</accession>
<protein>
    <submittedName>
        <fullName evidence="11">Cation diffusion facilitator family transporter</fullName>
    </submittedName>
</protein>